<reference evidence="1 2" key="1">
    <citation type="submission" date="2020-08" db="EMBL/GenBank/DDBJ databases">
        <title>Genomic Encyclopedia of Type Strains, Phase IV (KMG-V): Genome sequencing to study the core and pangenomes of soil and plant-associated prokaryotes.</title>
        <authorList>
            <person name="Whitman W."/>
        </authorList>
    </citation>
    <scope>NUCLEOTIDE SEQUENCE [LARGE SCALE GENOMIC DNA]</scope>
    <source>
        <strain evidence="1 2">M8UP14</strain>
    </source>
</reference>
<comment type="caution">
    <text evidence="1">The sequence shown here is derived from an EMBL/GenBank/DDBJ whole genome shotgun (WGS) entry which is preliminary data.</text>
</comment>
<accession>A0A7W7Z914</accession>
<protein>
    <recommendedName>
        <fullName evidence="3">BrnT family toxin</fullName>
    </recommendedName>
</protein>
<keyword evidence="2" id="KW-1185">Reference proteome</keyword>
<gene>
    <name evidence="1" type="ORF">HDF16_000223</name>
</gene>
<sequence>MDLAFEWDERKANANLKKHLVSFLTAAAVFENEMLERIDDREDYGEVRWIALGRIDEEVYRVVYTWRGEDVIRMISAQKASRDEREVYHRATFGNAD</sequence>
<dbReference type="Proteomes" id="UP000540989">
    <property type="component" value="Unassembled WGS sequence"/>
</dbReference>
<evidence type="ECO:0000313" key="1">
    <source>
        <dbReference type="EMBL" id="MBB5055554.1"/>
    </source>
</evidence>
<dbReference type="EMBL" id="JACHIP010000001">
    <property type="protein sequence ID" value="MBB5055554.1"/>
    <property type="molecule type" value="Genomic_DNA"/>
</dbReference>
<dbReference type="InterPro" id="IPR038573">
    <property type="entry name" value="BrnT_sf"/>
</dbReference>
<proteinExistence type="predicted"/>
<name>A0A7W7Z914_9BACT</name>
<dbReference type="RefSeq" id="WP_184213312.1">
    <property type="nucleotide sequence ID" value="NZ_JACHIP010000001.1"/>
</dbReference>
<dbReference type="Gene3D" id="3.10.450.530">
    <property type="entry name" value="Ribonuclease toxin, BrnT, of type II toxin-antitoxin system"/>
    <property type="match status" value="1"/>
</dbReference>
<dbReference type="InterPro" id="IPR007460">
    <property type="entry name" value="BrnT_toxin"/>
</dbReference>
<dbReference type="AlphaFoldDB" id="A0A7W7Z914"/>
<evidence type="ECO:0000313" key="2">
    <source>
        <dbReference type="Proteomes" id="UP000540989"/>
    </source>
</evidence>
<dbReference type="Pfam" id="PF04365">
    <property type="entry name" value="BrnT_toxin"/>
    <property type="match status" value="1"/>
</dbReference>
<evidence type="ECO:0008006" key="3">
    <source>
        <dbReference type="Google" id="ProtNLM"/>
    </source>
</evidence>
<organism evidence="1 2">
    <name type="scientific">Granulicella aggregans</name>
    <dbReference type="NCBI Taxonomy" id="474949"/>
    <lineage>
        <taxon>Bacteria</taxon>
        <taxon>Pseudomonadati</taxon>
        <taxon>Acidobacteriota</taxon>
        <taxon>Terriglobia</taxon>
        <taxon>Terriglobales</taxon>
        <taxon>Acidobacteriaceae</taxon>
        <taxon>Granulicella</taxon>
    </lineage>
</organism>